<dbReference type="AlphaFoldDB" id="A0AAE1GIQ0"/>
<keyword evidence="3" id="KW-1185">Reference proteome</keyword>
<feature type="region of interest" description="Disordered" evidence="1">
    <location>
        <begin position="1"/>
        <end position="26"/>
    </location>
</feature>
<sequence length="70" mass="7433">MAPHSTDPGGAHMPPPRPPDLPTPTTGVKGINIIAYLDHWVTWDTSHELTAKAVSTATSLLSNLGFLIMS</sequence>
<organism evidence="2 3">
    <name type="scientific">Petrolisthes cinctipes</name>
    <name type="common">Flat porcelain crab</name>
    <dbReference type="NCBI Taxonomy" id="88211"/>
    <lineage>
        <taxon>Eukaryota</taxon>
        <taxon>Metazoa</taxon>
        <taxon>Ecdysozoa</taxon>
        <taxon>Arthropoda</taxon>
        <taxon>Crustacea</taxon>
        <taxon>Multicrustacea</taxon>
        <taxon>Malacostraca</taxon>
        <taxon>Eumalacostraca</taxon>
        <taxon>Eucarida</taxon>
        <taxon>Decapoda</taxon>
        <taxon>Pleocyemata</taxon>
        <taxon>Anomura</taxon>
        <taxon>Galatheoidea</taxon>
        <taxon>Porcellanidae</taxon>
        <taxon>Petrolisthes</taxon>
    </lineage>
</organism>
<evidence type="ECO:0000256" key="1">
    <source>
        <dbReference type="SAM" id="MobiDB-lite"/>
    </source>
</evidence>
<feature type="compositionally biased region" description="Pro residues" evidence="1">
    <location>
        <begin position="13"/>
        <end position="22"/>
    </location>
</feature>
<reference evidence="2" key="1">
    <citation type="submission" date="2023-10" db="EMBL/GenBank/DDBJ databases">
        <title>Genome assemblies of two species of porcelain crab, Petrolisthes cinctipes and Petrolisthes manimaculis (Anomura: Porcellanidae).</title>
        <authorList>
            <person name="Angst P."/>
        </authorList>
    </citation>
    <scope>NUCLEOTIDE SEQUENCE</scope>
    <source>
        <strain evidence="2">PB745_01</strain>
        <tissue evidence="2">Gill</tissue>
    </source>
</reference>
<protein>
    <submittedName>
        <fullName evidence="2">Uncharacterized protein</fullName>
    </submittedName>
</protein>
<proteinExistence type="predicted"/>
<comment type="caution">
    <text evidence="2">The sequence shown here is derived from an EMBL/GenBank/DDBJ whole genome shotgun (WGS) entry which is preliminary data.</text>
</comment>
<accession>A0AAE1GIQ0</accession>
<evidence type="ECO:0000313" key="3">
    <source>
        <dbReference type="Proteomes" id="UP001286313"/>
    </source>
</evidence>
<name>A0AAE1GIQ0_PETCI</name>
<gene>
    <name evidence="2" type="ORF">Pcinc_003586</name>
</gene>
<evidence type="ECO:0000313" key="2">
    <source>
        <dbReference type="EMBL" id="KAK3892610.1"/>
    </source>
</evidence>
<dbReference type="Proteomes" id="UP001286313">
    <property type="component" value="Unassembled WGS sequence"/>
</dbReference>
<dbReference type="EMBL" id="JAWQEG010000251">
    <property type="protein sequence ID" value="KAK3892610.1"/>
    <property type="molecule type" value="Genomic_DNA"/>
</dbReference>